<dbReference type="EMBL" id="JAAKFY010000007">
    <property type="protein sequence ID" value="KAF3855404.1"/>
    <property type="molecule type" value="Genomic_DNA"/>
</dbReference>
<evidence type="ECO:0000313" key="2">
    <source>
        <dbReference type="Proteomes" id="UP000518266"/>
    </source>
</evidence>
<organism evidence="1 2">
    <name type="scientific">Dissostichus mawsoni</name>
    <name type="common">Antarctic cod</name>
    <dbReference type="NCBI Taxonomy" id="36200"/>
    <lineage>
        <taxon>Eukaryota</taxon>
        <taxon>Metazoa</taxon>
        <taxon>Chordata</taxon>
        <taxon>Craniata</taxon>
        <taxon>Vertebrata</taxon>
        <taxon>Euteleostomi</taxon>
        <taxon>Actinopterygii</taxon>
        <taxon>Neopterygii</taxon>
        <taxon>Teleostei</taxon>
        <taxon>Neoteleostei</taxon>
        <taxon>Acanthomorphata</taxon>
        <taxon>Eupercaria</taxon>
        <taxon>Perciformes</taxon>
        <taxon>Notothenioidei</taxon>
        <taxon>Nototheniidae</taxon>
        <taxon>Dissostichus</taxon>
    </lineage>
</organism>
<dbReference type="Proteomes" id="UP000518266">
    <property type="component" value="Unassembled WGS sequence"/>
</dbReference>
<reference evidence="1 2" key="1">
    <citation type="submission" date="2020-03" db="EMBL/GenBank/DDBJ databases">
        <title>Dissostichus mawsoni Genome sequencing and assembly.</title>
        <authorList>
            <person name="Park H."/>
        </authorList>
    </citation>
    <scope>NUCLEOTIDE SEQUENCE [LARGE SCALE GENOMIC DNA]</scope>
    <source>
        <strain evidence="1">DM0001</strain>
        <tissue evidence="1">Muscle</tissue>
    </source>
</reference>
<comment type="caution">
    <text evidence="1">The sequence shown here is derived from an EMBL/GenBank/DDBJ whole genome shotgun (WGS) entry which is preliminary data.</text>
</comment>
<name>A0A7J5Z0R9_DISMA</name>
<proteinExistence type="predicted"/>
<sequence>MNARAFLKRSGCSDCSRFCRTEPGSWLSPEAIPLQRSTSFMSPCCREKYLHTLLASWMLPSSNS</sequence>
<protein>
    <submittedName>
        <fullName evidence="1">Uncharacterized protein</fullName>
    </submittedName>
</protein>
<accession>A0A7J5Z0R9</accession>
<gene>
    <name evidence="1" type="ORF">F7725_023459</name>
</gene>
<evidence type="ECO:0000313" key="1">
    <source>
        <dbReference type="EMBL" id="KAF3855404.1"/>
    </source>
</evidence>
<dbReference type="AlphaFoldDB" id="A0A7J5Z0R9"/>
<keyword evidence="2" id="KW-1185">Reference proteome</keyword>